<evidence type="ECO:0000256" key="3">
    <source>
        <dbReference type="ARBA" id="ARBA00022840"/>
    </source>
</evidence>
<dbReference type="SUPFAM" id="SSF53067">
    <property type="entry name" value="Actin-like ATPase domain"/>
    <property type="match status" value="1"/>
</dbReference>
<comment type="similarity">
    <text evidence="1">Belongs to the heat shock protein 70 family.</text>
</comment>
<reference evidence="4" key="1">
    <citation type="journal article" date="2023" name="Nat. Commun.">
        <title>Diploid and tetraploid genomes of Acorus and the evolution of monocots.</title>
        <authorList>
            <person name="Ma L."/>
            <person name="Liu K.W."/>
            <person name="Li Z."/>
            <person name="Hsiao Y.Y."/>
            <person name="Qi Y."/>
            <person name="Fu T."/>
            <person name="Tang G.D."/>
            <person name="Zhang D."/>
            <person name="Sun W.H."/>
            <person name="Liu D.K."/>
            <person name="Li Y."/>
            <person name="Chen G.Z."/>
            <person name="Liu X.D."/>
            <person name="Liao X.Y."/>
            <person name="Jiang Y.T."/>
            <person name="Yu X."/>
            <person name="Hao Y."/>
            <person name="Huang J."/>
            <person name="Zhao X.W."/>
            <person name="Ke S."/>
            <person name="Chen Y.Y."/>
            <person name="Wu W.L."/>
            <person name="Hsu J.L."/>
            <person name="Lin Y.F."/>
            <person name="Huang M.D."/>
            <person name="Li C.Y."/>
            <person name="Huang L."/>
            <person name="Wang Z.W."/>
            <person name="Zhao X."/>
            <person name="Zhong W.Y."/>
            <person name="Peng D.H."/>
            <person name="Ahmad S."/>
            <person name="Lan S."/>
            <person name="Zhang J.S."/>
            <person name="Tsai W.C."/>
            <person name="Van de Peer Y."/>
            <person name="Liu Z.J."/>
        </authorList>
    </citation>
    <scope>NUCLEOTIDE SEQUENCE</scope>
    <source>
        <strain evidence="4">SCP</strain>
    </source>
</reference>
<dbReference type="Proteomes" id="UP001179952">
    <property type="component" value="Unassembled WGS sequence"/>
</dbReference>
<evidence type="ECO:0000256" key="1">
    <source>
        <dbReference type="ARBA" id="ARBA00007381"/>
    </source>
</evidence>
<dbReference type="EMBL" id="JAUJYN010000005">
    <property type="protein sequence ID" value="KAK1270090.1"/>
    <property type="molecule type" value="Genomic_DNA"/>
</dbReference>
<keyword evidence="3" id="KW-0067">ATP-binding</keyword>
<dbReference type="GO" id="GO:0140662">
    <property type="term" value="F:ATP-dependent protein folding chaperone"/>
    <property type="evidence" value="ECO:0007669"/>
    <property type="project" value="InterPro"/>
</dbReference>
<protein>
    <recommendedName>
        <fullName evidence="6">Heat shock protein 70</fullName>
    </recommendedName>
</protein>
<comment type="caution">
    <text evidence="4">The sequence shown here is derived from an EMBL/GenBank/DDBJ whole genome shotgun (WGS) entry which is preliminary data.</text>
</comment>
<dbReference type="InterPro" id="IPR013126">
    <property type="entry name" value="Hsp_70_fam"/>
</dbReference>
<dbReference type="FunFam" id="3.30.420.40:FF:000028">
    <property type="entry name" value="heat shock 70 kDa protein-like"/>
    <property type="match status" value="1"/>
</dbReference>
<dbReference type="Pfam" id="PF00012">
    <property type="entry name" value="HSP70"/>
    <property type="match status" value="1"/>
</dbReference>
<proteinExistence type="inferred from homology"/>
<sequence length="54" mass="5934">MAGNGEPPAIRIDLGTTSSSVAVWQKGCYNLIRNEKDESRTPFYVAFTNDGILE</sequence>
<reference evidence="4" key="2">
    <citation type="submission" date="2023-06" db="EMBL/GenBank/DDBJ databases">
        <authorList>
            <person name="Ma L."/>
            <person name="Liu K.-W."/>
            <person name="Li Z."/>
            <person name="Hsiao Y.-Y."/>
            <person name="Qi Y."/>
            <person name="Fu T."/>
            <person name="Tang G."/>
            <person name="Zhang D."/>
            <person name="Sun W.-H."/>
            <person name="Liu D.-K."/>
            <person name="Li Y."/>
            <person name="Chen G.-Z."/>
            <person name="Liu X.-D."/>
            <person name="Liao X.-Y."/>
            <person name="Jiang Y.-T."/>
            <person name="Yu X."/>
            <person name="Hao Y."/>
            <person name="Huang J."/>
            <person name="Zhao X.-W."/>
            <person name="Ke S."/>
            <person name="Chen Y.-Y."/>
            <person name="Wu W.-L."/>
            <person name="Hsu J.-L."/>
            <person name="Lin Y.-F."/>
            <person name="Huang M.-D."/>
            <person name="Li C.-Y."/>
            <person name="Huang L."/>
            <person name="Wang Z.-W."/>
            <person name="Zhao X."/>
            <person name="Zhong W.-Y."/>
            <person name="Peng D.-H."/>
            <person name="Ahmad S."/>
            <person name="Lan S."/>
            <person name="Zhang J.-S."/>
            <person name="Tsai W.-C."/>
            <person name="Van De Peer Y."/>
            <person name="Liu Z.-J."/>
        </authorList>
    </citation>
    <scope>NUCLEOTIDE SEQUENCE</scope>
    <source>
        <strain evidence="4">SCP</strain>
        <tissue evidence="4">Leaves</tissue>
    </source>
</reference>
<name>A0AAV9B0C4_ACOGR</name>
<accession>A0AAV9B0C4</accession>
<keyword evidence="2" id="KW-0547">Nucleotide-binding</keyword>
<organism evidence="4 5">
    <name type="scientific">Acorus gramineus</name>
    <name type="common">Dwarf sweet flag</name>
    <dbReference type="NCBI Taxonomy" id="55184"/>
    <lineage>
        <taxon>Eukaryota</taxon>
        <taxon>Viridiplantae</taxon>
        <taxon>Streptophyta</taxon>
        <taxon>Embryophyta</taxon>
        <taxon>Tracheophyta</taxon>
        <taxon>Spermatophyta</taxon>
        <taxon>Magnoliopsida</taxon>
        <taxon>Liliopsida</taxon>
        <taxon>Acoraceae</taxon>
        <taxon>Acorus</taxon>
    </lineage>
</organism>
<dbReference type="AlphaFoldDB" id="A0AAV9B0C4"/>
<evidence type="ECO:0000313" key="4">
    <source>
        <dbReference type="EMBL" id="KAK1270090.1"/>
    </source>
</evidence>
<evidence type="ECO:0000313" key="5">
    <source>
        <dbReference type="Proteomes" id="UP001179952"/>
    </source>
</evidence>
<dbReference type="Gene3D" id="3.30.420.40">
    <property type="match status" value="1"/>
</dbReference>
<dbReference type="InterPro" id="IPR043129">
    <property type="entry name" value="ATPase_NBD"/>
</dbReference>
<evidence type="ECO:0008006" key="6">
    <source>
        <dbReference type="Google" id="ProtNLM"/>
    </source>
</evidence>
<gene>
    <name evidence="4" type="ORF">QJS04_geneDACA022381</name>
</gene>
<keyword evidence="5" id="KW-1185">Reference proteome</keyword>
<dbReference type="PROSITE" id="PS00297">
    <property type="entry name" value="HSP70_1"/>
    <property type="match status" value="1"/>
</dbReference>
<dbReference type="GO" id="GO:0005524">
    <property type="term" value="F:ATP binding"/>
    <property type="evidence" value="ECO:0007669"/>
    <property type="project" value="UniProtKB-KW"/>
</dbReference>
<evidence type="ECO:0000256" key="2">
    <source>
        <dbReference type="ARBA" id="ARBA00022741"/>
    </source>
</evidence>
<dbReference type="InterPro" id="IPR018181">
    <property type="entry name" value="Heat_shock_70_CS"/>
</dbReference>